<sequence length="16" mass="1719">MWSDLLVPVGTLAAVF</sequence>
<dbReference type="AlphaFoldDB" id="A0A0E9VEF1"/>
<reference evidence="1" key="1">
    <citation type="submission" date="2014-11" db="EMBL/GenBank/DDBJ databases">
        <authorList>
            <person name="Amaro Gonzalez C."/>
        </authorList>
    </citation>
    <scope>NUCLEOTIDE SEQUENCE</scope>
</reference>
<organism evidence="1">
    <name type="scientific">Anguilla anguilla</name>
    <name type="common">European freshwater eel</name>
    <name type="synonym">Muraena anguilla</name>
    <dbReference type="NCBI Taxonomy" id="7936"/>
    <lineage>
        <taxon>Eukaryota</taxon>
        <taxon>Metazoa</taxon>
        <taxon>Chordata</taxon>
        <taxon>Craniata</taxon>
        <taxon>Vertebrata</taxon>
        <taxon>Euteleostomi</taxon>
        <taxon>Actinopterygii</taxon>
        <taxon>Neopterygii</taxon>
        <taxon>Teleostei</taxon>
        <taxon>Anguilliformes</taxon>
        <taxon>Anguillidae</taxon>
        <taxon>Anguilla</taxon>
    </lineage>
</organism>
<proteinExistence type="predicted"/>
<reference evidence="1" key="2">
    <citation type="journal article" date="2015" name="Fish Shellfish Immunol.">
        <title>Early steps in the European eel (Anguilla anguilla)-Vibrio vulnificus interaction in the gills: Role of the RtxA13 toxin.</title>
        <authorList>
            <person name="Callol A."/>
            <person name="Pajuelo D."/>
            <person name="Ebbesson L."/>
            <person name="Teles M."/>
            <person name="MacKenzie S."/>
            <person name="Amaro C."/>
        </authorList>
    </citation>
    <scope>NUCLEOTIDE SEQUENCE</scope>
</reference>
<protein>
    <submittedName>
        <fullName evidence="1">Uncharacterized protein</fullName>
    </submittedName>
</protein>
<dbReference type="EMBL" id="GBXM01032757">
    <property type="protein sequence ID" value="JAH75820.1"/>
    <property type="molecule type" value="Transcribed_RNA"/>
</dbReference>
<accession>A0A0E9VEF1</accession>
<name>A0A0E9VEF1_ANGAN</name>
<evidence type="ECO:0000313" key="1">
    <source>
        <dbReference type="EMBL" id="JAH75820.1"/>
    </source>
</evidence>